<dbReference type="Proteomes" id="UP000298049">
    <property type="component" value="Chromosome"/>
</dbReference>
<keyword evidence="16" id="KW-1185">Reference proteome</keyword>
<evidence type="ECO:0000256" key="11">
    <source>
        <dbReference type="PROSITE-ProRule" id="PRU00278"/>
    </source>
</evidence>
<keyword evidence="11" id="KW-0697">Rotamase</keyword>
<accession>A0A4P7XG71</accession>
<dbReference type="EMBL" id="CP031093">
    <property type="protein sequence ID" value="QCF25623.1"/>
    <property type="molecule type" value="Genomic_DNA"/>
</dbReference>
<evidence type="ECO:0000256" key="8">
    <source>
        <dbReference type="ARBA" id="ARBA00038408"/>
    </source>
</evidence>
<evidence type="ECO:0000256" key="7">
    <source>
        <dbReference type="ARBA" id="ARBA00023186"/>
    </source>
</evidence>
<keyword evidence="7" id="KW-0143">Chaperone</keyword>
<dbReference type="PANTHER" id="PTHR47529:SF1">
    <property type="entry name" value="PERIPLASMIC CHAPERONE PPID"/>
    <property type="match status" value="1"/>
</dbReference>
<evidence type="ECO:0000256" key="9">
    <source>
        <dbReference type="ARBA" id="ARBA00040743"/>
    </source>
</evidence>
<evidence type="ECO:0000256" key="13">
    <source>
        <dbReference type="SAM" id="Phobius"/>
    </source>
</evidence>
<dbReference type="InterPro" id="IPR046357">
    <property type="entry name" value="PPIase_dom_sf"/>
</dbReference>
<dbReference type="GO" id="GO:0005886">
    <property type="term" value="C:plasma membrane"/>
    <property type="evidence" value="ECO:0007669"/>
    <property type="project" value="UniProtKB-SubCell"/>
</dbReference>
<evidence type="ECO:0000313" key="16">
    <source>
        <dbReference type="Proteomes" id="UP000298049"/>
    </source>
</evidence>
<comment type="similarity">
    <text evidence="8">Belongs to the PpiD chaperone family.</text>
</comment>
<dbReference type="InterPro" id="IPR027304">
    <property type="entry name" value="Trigger_fact/SurA_dom_sf"/>
</dbReference>
<reference evidence="15 16" key="1">
    <citation type="submission" date="2018-07" db="EMBL/GenBank/DDBJ databases">
        <title>Marsedoiliclastica nanhaica gen. nov. sp. nov., a novel marine hydrocarbonoclastic bacterium isolated from an in-situ enriched hydrocarbon-degrading consortium in deep-sea sediment.</title>
        <authorList>
            <person name="Dong C."/>
            <person name="Ma T."/>
            <person name="Liu R."/>
            <person name="Shao Z."/>
        </authorList>
    </citation>
    <scope>NUCLEOTIDE SEQUENCE [LARGE SCALE GENOMIC DNA]</scope>
    <source>
        <strain evidence="16">soil36-7</strain>
    </source>
</reference>
<feature type="coiled-coil region" evidence="12">
    <location>
        <begin position="493"/>
        <end position="527"/>
    </location>
</feature>
<evidence type="ECO:0000313" key="15">
    <source>
        <dbReference type="EMBL" id="QCF25623.1"/>
    </source>
</evidence>
<dbReference type="InterPro" id="IPR023058">
    <property type="entry name" value="PPIase_PpiC_CS"/>
</dbReference>
<keyword evidence="3" id="KW-0997">Cell inner membrane</keyword>
<evidence type="ECO:0000256" key="4">
    <source>
        <dbReference type="ARBA" id="ARBA00022692"/>
    </source>
</evidence>
<feature type="transmembrane region" description="Helical" evidence="13">
    <location>
        <begin position="27"/>
        <end position="48"/>
    </location>
</feature>
<dbReference type="KEGG" id="hmi:soil367_06675"/>
<dbReference type="GO" id="GO:0003755">
    <property type="term" value="F:peptidyl-prolyl cis-trans isomerase activity"/>
    <property type="evidence" value="ECO:0007669"/>
    <property type="project" value="UniProtKB-KW"/>
</dbReference>
<evidence type="ECO:0000256" key="6">
    <source>
        <dbReference type="ARBA" id="ARBA00023136"/>
    </source>
</evidence>
<keyword evidence="4 13" id="KW-0812">Transmembrane</keyword>
<keyword evidence="5 13" id="KW-1133">Transmembrane helix</keyword>
<dbReference type="PROSITE" id="PS50198">
    <property type="entry name" value="PPIC_PPIASE_2"/>
    <property type="match status" value="1"/>
</dbReference>
<keyword evidence="6 13" id="KW-0472">Membrane</keyword>
<dbReference type="InterPro" id="IPR052029">
    <property type="entry name" value="PpiD_chaperone"/>
</dbReference>
<evidence type="ECO:0000256" key="12">
    <source>
        <dbReference type="SAM" id="Coils"/>
    </source>
</evidence>
<organism evidence="15 16">
    <name type="scientific">Hydrocarboniclastica marina</name>
    <dbReference type="NCBI Taxonomy" id="2259620"/>
    <lineage>
        <taxon>Bacteria</taxon>
        <taxon>Pseudomonadati</taxon>
        <taxon>Pseudomonadota</taxon>
        <taxon>Gammaproteobacteria</taxon>
        <taxon>Alteromonadales</taxon>
        <taxon>Alteromonadaceae</taxon>
        <taxon>Hydrocarboniclastica</taxon>
    </lineage>
</organism>
<comment type="subcellular location">
    <subcellularLocation>
        <location evidence="1">Cell inner membrane</location>
        <topology evidence="1">Single-pass type II membrane protein</topology>
        <orientation evidence="1">Periplasmic side</orientation>
    </subcellularLocation>
</comment>
<dbReference type="Gene3D" id="3.10.50.40">
    <property type="match status" value="1"/>
</dbReference>
<dbReference type="Pfam" id="PF13624">
    <property type="entry name" value="SurA_N_3"/>
    <property type="match status" value="1"/>
</dbReference>
<dbReference type="Gene3D" id="1.10.4030.10">
    <property type="entry name" value="Porin chaperone SurA, peptide-binding domain"/>
    <property type="match status" value="1"/>
</dbReference>
<dbReference type="AlphaFoldDB" id="A0A4P7XG71"/>
<keyword evidence="12" id="KW-0175">Coiled coil</keyword>
<evidence type="ECO:0000256" key="1">
    <source>
        <dbReference type="ARBA" id="ARBA00004382"/>
    </source>
</evidence>
<dbReference type="PANTHER" id="PTHR47529">
    <property type="entry name" value="PEPTIDYL-PROLYL CIS-TRANS ISOMERASE D"/>
    <property type="match status" value="1"/>
</dbReference>
<dbReference type="Pfam" id="PF00639">
    <property type="entry name" value="Rotamase"/>
    <property type="match status" value="1"/>
</dbReference>
<keyword evidence="11 15" id="KW-0413">Isomerase</keyword>
<dbReference type="OrthoDB" id="9812372at2"/>
<evidence type="ECO:0000256" key="5">
    <source>
        <dbReference type="ARBA" id="ARBA00022989"/>
    </source>
</evidence>
<evidence type="ECO:0000256" key="2">
    <source>
        <dbReference type="ARBA" id="ARBA00022475"/>
    </source>
</evidence>
<evidence type="ECO:0000256" key="10">
    <source>
        <dbReference type="ARBA" id="ARBA00042775"/>
    </source>
</evidence>
<dbReference type="PROSITE" id="PS01096">
    <property type="entry name" value="PPIC_PPIASE_1"/>
    <property type="match status" value="1"/>
</dbReference>
<keyword evidence="2" id="KW-1003">Cell membrane</keyword>
<evidence type="ECO:0000259" key="14">
    <source>
        <dbReference type="PROSITE" id="PS50198"/>
    </source>
</evidence>
<dbReference type="SUPFAM" id="SSF54534">
    <property type="entry name" value="FKBP-like"/>
    <property type="match status" value="1"/>
</dbReference>
<feature type="domain" description="PpiC" evidence="14">
    <location>
        <begin position="276"/>
        <end position="374"/>
    </location>
</feature>
<dbReference type="InterPro" id="IPR000297">
    <property type="entry name" value="PPIase_PpiC"/>
</dbReference>
<protein>
    <recommendedName>
        <fullName evidence="9">Periplasmic chaperone PpiD</fullName>
    </recommendedName>
    <alternativeName>
        <fullName evidence="10">Periplasmic folding chaperone</fullName>
    </alternativeName>
</protein>
<evidence type="ECO:0000256" key="3">
    <source>
        <dbReference type="ARBA" id="ARBA00022519"/>
    </source>
</evidence>
<dbReference type="SUPFAM" id="SSF109998">
    <property type="entry name" value="Triger factor/SurA peptide-binding domain-like"/>
    <property type="match status" value="1"/>
</dbReference>
<proteinExistence type="inferred from homology"/>
<gene>
    <name evidence="15" type="ORF">soil367_06675</name>
</gene>
<name>A0A4P7XG71_9ALTE</name>
<sequence length="636" mass="70484">MVAASQRVENSMLQDIRDNSQSTIAKIIVVAVIVSLSIFGVDAIIGGFGGEPAVATVNGNDITEREYQRAVQTRRQQILSEMERPDPTLLDEGAINREVLEIMINRSLIYQDAKDRGLELSDAEIDQLITSMPVFQVDGTFSQERFLGLVRNRGMGVQEFRDALRRDYIASQVQATVAGSTFAVPATSRELLTLQQQQREIATLTLEPSLVADEITVEESEIEAYYGDNAEAFMRPETVDVAWIAIDRSDLKDAVEVSEDDLRELYEKRLAGMEAREERRSAHILLVPESGDEVAQERIDEVQQALERGDDFADVAERLSDDPGSADAGGELGFANRDSFDPAFSDALFAIEEKGEVSGPVKTSYGVHFIKLLETRTLDKPEFEDLRDNLEDEIASERADQRYIELTDRLADISFSAFDLEGPAAELDLEVQHIDGVSRESNEAPFDHQGLIRQIFSSDVLEEGNNSEVVEVADGLSVVARVREHHPEQKLALERVRDDIEATLRENKIAEALAERAEEMLERLQQGAAPEEVAEGIDANWTAGTMVKRDSPDIASPVLEAAFRLPHPEDQPVYGRADVPAGVSLIQLRAVEVPSVSADDPLIAQIQNIVARQYGGQVAQLYLEALRKSAEIERLQ</sequence>